<organism evidence="1 2">
    <name type="scientific">Rangifer tarandus platyrhynchus</name>
    <name type="common">Svalbard reindeer</name>
    <dbReference type="NCBI Taxonomy" id="3082113"/>
    <lineage>
        <taxon>Eukaryota</taxon>
        <taxon>Metazoa</taxon>
        <taxon>Chordata</taxon>
        <taxon>Craniata</taxon>
        <taxon>Vertebrata</taxon>
        <taxon>Euteleostomi</taxon>
        <taxon>Mammalia</taxon>
        <taxon>Eutheria</taxon>
        <taxon>Laurasiatheria</taxon>
        <taxon>Artiodactyla</taxon>
        <taxon>Ruminantia</taxon>
        <taxon>Pecora</taxon>
        <taxon>Cervidae</taxon>
        <taxon>Odocoileinae</taxon>
        <taxon>Rangifer</taxon>
    </lineage>
</organism>
<gene>
    <name evidence="1" type="ORF">MRATA1EN22A_LOCUS25536</name>
</gene>
<evidence type="ECO:0000313" key="1">
    <source>
        <dbReference type="EMBL" id="CAN0542413.1"/>
    </source>
</evidence>
<evidence type="ECO:0000313" key="2">
    <source>
        <dbReference type="Proteomes" id="UP001162501"/>
    </source>
</evidence>
<dbReference type="EMBL" id="OX596090">
    <property type="protein sequence ID" value="CAN0542413.1"/>
    <property type="molecule type" value="Genomic_DNA"/>
</dbReference>
<dbReference type="Proteomes" id="UP001162501">
    <property type="component" value="Chromosome 6"/>
</dbReference>
<accession>A0AC60A1K1</accession>
<proteinExistence type="predicted"/>
<reference evidence="1" key="2">
    <citation type="submission" date="2025-03" db="EMBL/GenBank/DDBJ databases">
        <authorList>
            <consortium name="ELIXIR-Norway"/>
            <consortium name="Elixir Norway"/>
        </authorList>
    </citation>
    <scope>NUCLEOTIDE SEQUENCE</scope>
</reference>
<name>A0AC60A1K1_RANTA</name>
<protein>
    <submittedName>
        <fullName evidence="1">Uncharacterized protein</fullName>
    </submittedName>
</protein>
<reference evidence="1" key="1">
    <citation type="submission" date="2023-05" db="EMBL/GenBank/DDBJ databases">
        <authorList>
            <consortium name="ELIXIR-Norway"/>
        </authorList>
    </citation>
    <scope>NUCLEOTIDE SEQUENCE</scope>
</reference>
<sequence>MLCGRMDGRGVWVRMDTCVCMAESLCYLPEIITTLLISYVRAKSLQLCLTLCDPIDCSPPGSSVHGHFSRQENWSGLPCPPPGDLPNPGIKPVSYVSCIGRWVLYY</sequence>